<feature type="domain" description="NAD-dependent epimerase/dehydratase" evidence="2">
    <location>
        <begin position="27"/>
        <end position="227"/>
    </location>
</feature>
<dbReference type="PANTHER" id="PTHR43000">
    <property type="entry name" value="DTDP-D-GLUCOSE 4,6-DEHYDRATASE-RELATED"/>
    <property type="match status" value="1"/>
</dbReference>
<evidence type="ECO:0000313" key="4">
    <source>
        <dbReference type="Proteomes" id="UP001621418"/>
    </source>
</evidence>
<dbReference type="Pfam" id="PF01370">
    <property type="entry name" value="Epimerase"/>
    <property type="match status" value="1"/>
</dbReference>
<comment type="similarity">
    <text evidence="1">Belongs to the NAD(P)-dependent epimerase/dehydratase family.</text>
</comment>
<sequence>MTAAVDLAGAKILIVGPHRPVSKPITLALAESNEVWGLARFSQPQVRAELETAGVRCVSGDPDAKGLGQLPADFDYVLNFVDVRSRDGDFNRDLTANAEATGLLMRHCRDAKGFLHWSTTGVYHNAHHVPRTEDSPLGDHHRSRDATYSIVRIACEAVVRTAARLYDLPSTIGRLGAWYGPGIGWPAEHLEAIVAGEPIAVHPDGPNTYSLIHQDDYVRMVPALLRAASVPATVLNWAGEPVSIEDWCAELGELVGRSPIFDYTEAAITSVVADRTRLHEIAEAAQVPWRAGLRELVRVRHPELLRDEVESA</sequence>
<evidence type="ECO:0000256" key="1">
    <source>
        <dbReference type="ARBA" id="ARBA00007637"/>
    </source>
</evidence>
<evidence type="ECO:0000259" key="2">
    <source>
        <dbReference type="Pfam" id="PF01370"/>
    </source>
</evidence>
<keyword evidence="4" id="KW-1185">Reference proteome</keyword>
<dbReference type="SUPFAM" id="SSF51735">
    <property type="entry name" value="NAD(P)-binding Rossmann-fold domains"/>
    <property type="match status" value="1"/>
</dbReference>
<dbReference type="EMBL" id="CP109527">
    <property type="protein sequence ID" value="WTY34412.1"/>
    <property type="molecule type" value="Genomic_DNA"/>
</dbReference>
<accession>A0ABZ1N3I8</accession>
<organism evidence="3 4">
    <name type="scientific">Nocardia salmonicida</name>
    <dbReference type="NCBI Taxonomy" id="53431"/>
    <lineage>
        <taxon>Bacteria</taxon>
        <taxon>Bacillati</taxon>
        <taxon>Actinomycetota</taxon>
        <taxon>Actinomycetes</taxon>
        <taxon>Mycobacteriales</taxon>
        <taxon>Nocardiaceae</taxon>
        <taxon>Nocardia</taxon>
    </lineage>
</organism>
<reference evidence="3 4" key="1">
    <citation type="submission" date="2022-10" db="EMBL/GenBank/DDBJ databases">
        <title>The complete genomes of actinobacterial strains from the NBC collection.</title>
        <authorList>
            <person name="Joergensen T.S."/>
            <person name="Alvarez Arevalo M."/>
            <person name="Sterndorff E.B."/>
            <person name="Faurdal D."/>
            <person name="Vuksanovic O."/>
            <person name="Mourched A.-S."/>
            <person name="Charusanti P."/>
            <person name="Shaw S."/>
            <person name="Blin K."/>
            <person name="Weber T."/>
        </authorList>
    </citation>
    <scope>NUCLEOTIDE SEQUENCE [LARGE SCALE GENOMIC DNA]</scope>
    <source>
        <strain evidence="3 4">NBC_01413</strain>
    </source>
</reference>
<dbReference type="RefSeq" id="WP_405146769.1">
    <property type="nucleotide sequence ID" value="NZ_CP109527.1"/>
</dbReference>
<dbReference type="Gene3D" id="3.40.50.720">
    <property type="entry name" value="NAD(P)-binding Rossmann-like Domain"/>
    <property type="match status" value="1"/>
</dbReference>
<evidence type="ECO:0000313" key="3">
    <source>
        <dbReference type="EMBL" id="WTY34412.1"/>
    </source>
</evidence>
<dbReference type="Proteomes" id="UP001621418">
    <property type="component" value="Chromosome"/>
</dbReference>
<proteinExistence type="inferred from homology"/>
<name>A0ABZ1N3I8_9NOCA</name>
<protein>
    <submittedName>
        <fullName evidence="3">NAD-dependent epimerase/dehydratase family protein</fullName>
    </submittedName>
</protein>
<dbReference type="InterPro" id="IPR036291">
    <property type="entry name" value="NAD(P)-bd_dom_sf"/>
</dbReference>
<gene>
    <name evidence="3" type="ORF">OG308_24240</name>
</gene>
<dbReference type="InterPro" id="IPR001509">
    <property type="entry name" value="Epimerase_deHydtase"/>
</dbReference>